<organism evidence="3">
    <name type="scientific">Caenorhabditis brenneri</name>
    <name type="common">Nematode worm</name>
    <dbReference type="NCBI Taxonomy" id="135651"/>
    <lineage>
        <taxon>Eukaryota</taxon>
        <taxon>Metazoa</taxon>
        <taxon>Ecdysozoa</taxon>
        <taxon>Nematoda</taxon>
        <taxon>Chromadorea</taxon>
        <taxon>Rhabditida</taxon>
        <taxon>Rhabditina</taxon>
        <taxon>Rhabditomorpha</taxon>
        <taxon>Rhabditoidea</taxon>
        <taxon>Rhabditidae</taxon>
        <taxon>Peloderinae</taxon>
        <taxon>Caenorhabditis</taxon>
    </lineage>
</organism>
<sequence length="180" mass="20466">MRSGGRRSRGRRREIQKILEDLSKFGRGAGGGGGCRFFTILTIFCALIQPTFGLTCLTCMYTSSTTQLDNFRVSTRLSRPQCSMEPIKCDRDQDVCVTITMHVGGGDYWMGAGCDRRVNFQHMSCQNVRTMSRNVQLGYVQERRAMQRVCVCARDLCNNESNSFHFPMVLIFLLFFLLLS</sequence>
<evidence type="ECO:0000313" key="2">
    <source>
        <dbReference type="EMBL" id="EGT55897.1"/>
    </source>
</evidence>
<name>G0N9Y1_CAEBE</name>
<keyword evidence="1" id="KW-1133">Transmembrane helix</keyword>
<protein>
    <submittedName>
        <fullName evidence="2">Uncharacterized protein</fullName>
    </submittedName>
</protein>
<dbReference type="eggNOG" id="ENOG502SFTZ">
    <property type="taxonomic scope" value="Eukaryota"/>
</dbReference>
<keyword evidence="1" id="KW-0472">Membrane</keyword>
<dbReference type="InParanoid" id="G0N9Y1"/>
<dbReference type="HOGENOM" id="CLU_1549077_0_0_1"/>
<evidence type="ECO:0000256" key="1">
    <source>
        <dbReference type="SAM" id="Phobius"/>
    </source>
</evidence>
<keyword evidence="3" id="KW-1185">Reference proteome</keyword>
<evidence type="ECO:0000313" key="3">
    <source>
        <dbReference type="Proteomes" id="UP000008068"/>
    </source>
</evidence>
<keyword evidence="1" id="KW-0812">Transmembrane</keyword>
<dbReference type="OrthoDB" id="5873061at2759"/>
<accession>G0N9Y1</accession>
<proteinExistence type="predicted"/>
<dbReference type="FunCoup" id="G0N9Y1">
    <property type="interactions" value="5"/>
</dbReference>
<dbReference type="EMBL" id="GL379853">
    <property type="protein sequence ID" value="EGT55897.1"/>
    <property type="molecule type" value="Genomic_DNA"/>
</dbReference>
<gene>
    <name evidence="2" type="ORF">CAEBREN_14987</name>
</gene>
<reference evidence="3" key="1">
    <citation type="submission" date="2011-07" db="EMBL/GenBank/DDBJ databases">
        <authorList>
            <consortium name="Caenorhabditis brenneri Sequencing and Analysis Consortium"/>
            <person name="Wilson R.K."/>
        </authorList>
    </citation>
    <scope>NUCLEOTIDE SEQUENCE [LARGE SCALE GENOMIC DNA]</scope>
    <source>
        <strain evidence="3">PB2801</strain>
    </source>
</reference>
<dbReference type="AlphaFoldDB" id="G0N9Y1"/>
<dbReference type="OMA" id="CSMEPIK"/>
<feature type="transmembrane region" description="Helical" evidence="1">
    <location>
        <begin position="163"/>
        <end position="179"/>
    </location>
</feature>
<dbReference type="Proteomes" id="UP000008068">
    <property type="component" value="Unassembled WGS sequence"/>
</dbReference>